<keyword evidence="2 3" id="KW-0456">Lyase</keyword>
<evidence type="ECO:0000256" key="2">
    <source>
        <dbReference type="ARBA" id="ARBA00023239"/>
    </source>
</evidence>
<dbReference type="SUPFAM" id="SSF51556">
    <property type="entry name" value="Metallo-dependent hydrolases"/>
    <property type="match status" value="1"/>
</dbReference>
<dbReference type="GO" id="GO:0016831">
    <property type="term" value="F:carboxy-lyase activity"/>
    <property type="evidence" value="ECO:0007669"/>
    <property type="project" value="UniProtKB-KW"/>
</dbReference>
<evidence type="ECO:0000313" key="5">
    <source>
        <dbReference type="EMBL" id="RPD66759.1"/>
    </source>
</evidence>
<dbReference type="EMBL" id="ML122250">
    <property type="protein sequence ID" value="RPD66759.1"/>
    <property type="molecule type" value="Genomic_DNA"/>
</dbReference>
<sequence>MSAQRLLVDIHTHVYLPRYAAFLRSRTSVPRIFTRTSPESGKPEERLLILDDEPSSGRPIGSQYWDRDEKLKFMDRHAIDVSVVSSANPWLDFLPAQTAHTLAGELNNDLETYCSTGPSLAQQNLKRLYGFGLLPLVPGATTDSLVSTVEQIASLPHLKGIIMGSRGVGKGLDDEALEPVWAALEKAGLVVFLHPHYGVDKNAWGEKENGHVLPLALGFPFETTIATTRLILSGVFDRYPNLRVLLAHSGGALPQLSSRLASCITHDPLVASRLKHDARYYLGKLYFDAVAYGSEELGFVSDAIGRAEKYASAGASAAASSAKGTDGTEKRRAGAKRMMFGTDHPFFPPLSETGKWKSVVENLEAIDGVYGWDEADKDAVRGGNAFTLFSLGS</sequence>
<dbReference type="GO" id="GO:0019748">
    <property type="term" value="P:secondary metabolic process"/>
    <property type="evidence" value="ECO:0007669"/>
    <property type="project" value="TreeGrafter"/>
</dbReference>
<dbReference type="GO" id="GO:0005829">
    <property type="term" value="C:cytosol"/>
    <property type="evidence" value="ECO:0007669"/>
    <property type="project" value="TreeGrafter"/>
</dbReference>
<dbReference type="PANTHER" id="PTHR21240">
    <property type="entry name" value="2-AMINO-3-CARBOXYLMUCONATE-6-SEMIALDEHYDE DECARBOXYLASE"/>
    <property type="match status" value="1"/>
</dbReference>
<accession>A0A5C2SUM1</accession>
<reference evidence="5" key="1">
    <citation type="journal article" date="2018" name="Genome Biol. Evol.">
        <title>Genomics and development of Lentinus tigrinus, a white-rot wood-decaying mushroom with dimorphic fruiting bodies.</title>
        <authorList>
            <person name="Wu B."/>
            <person name="Xu Z."/>
            <person name="Knudson A."/>
            <person name="Carlson A."/>
            <person name="Chen N."/>
            <person name="Kovaka S."/>
            <person name="LaButti K."/>
            <person name="Lipzen A."/>
            <person name="Pennachio C."/>
            <person name="Riley R."/>
            <person name="Schakwitz W."/>
            <person name="Umezawa K."/>
            <person name="Ohm R.A."/>
            <person name="Grigoriev I.V."/>
            <person name="Nagy L.G."/>
            <person name="Gibbons J."/>
            <person name="Hibbett D."/>
        </authorList>
    </citation>
    <scope>NUCLEOTIDE SEQUENCE [LARGE SCALE GENOMIC DNA]</scope>
    <source>
        <strain evidence="5">ALCF2SS1-6</strain>
    </source>
</reference>
<evidence type="ECO:0000313" key="6">
    <source>
        <dbReference type="Proteomes" id="UP000313359"/>
    </source>
</evidence>
<dbReference type="InterPro" id="IPR006680">
    <property type="entry name" value="Amidohydro-rel"/>
</dbReference>
<dbReference type="InterPro" id="IPR032466">
    <property type="entry name" value="Metal_Hydrolase"/>
</dbReference>
<dbReference type="STRING" id="1328759.A0A5C2SUM1"/>
<keyword evidence="1 3" id="KW-0210">Decarboxylase</keyword>
<dbReference type="OrthoDB" id="191270at2759"/>
<dbReference type="Pfam" id="PF04909">
    <property type="entry name" value="Amidohydro_2"/>
    <property type="match status" value="1"/>
</dbReference>
<dbReference type="Gene3D" id="3.20.20.140">
    <property type="entry name" value="Metal-dependent hydrolases"/>
    <property type="match status" value="1"/>
</dbReference>
<dbReference type="Proteomes" id="UP000313359">
    <property type="component" value="Unassembled WGS sequence"/>
</dbReference>
<dbReference type="AlphaFoldDB" id="A0A5C2SUM1"/>
<proteinExistence type="inferred from homology"/>
<protein>
    <submittedName>
        <fullName evidence="5">Amidohydrolase 2</fullName>
    </submittedName>
</protein>
<feature type="domain" description="Amidohydrolase-related" evidence="4">
    <location>
        <begin position="8"/>
        <end position="264"/>
    </location>
</feature>
<dbReference type="PANTHER" id="PTHR21240:SF28">
    <property type="entry name" value="ISO-OROTATE DECARBOXYLASE (EUROFUNG)"/>
    <property type="match status" value="1"/>
</dbReference>
<keyword evidence="5" id="KW-0378">Hydrolase</keyword>
<keyword evidence="6" id="KW-1185">Reference proteome</keyword>
<evidence type="ECO:0000256" key="1">
    <source>
        <dbReference type="ARBA" id="ARBA00022793"/>
    </source>
</evidence>
<dbReference type="GO" id="GO:0016787">
    <property type="term" value="F:hydrolase activity"/>
    <property type="evidence" value="ECO:0007669"/>
    <property type="project" value="UniProtKB-KW"/>
</dbReference>
<evidence type="ECO:0000259" key="4">
    <source>
        <dbReference type="Pfam" id="PF04909"/>
    </source>
</evidence>
<gene>
    <name evidence="5" type="ORF">L227DRAFT_589796</name>
</gene>
<name>A0A5C2SUM1_9APHY</name>
<organism evidence="5 6">
    <name type="scientific">Lentinus tigrinus ALCF2SS1-6</name>
    <dbReference type="NCBI Taxonomy" id="1328759"/>
    <lineage>
        <taxon>Eukaryota</taxon>
        <taxon>Fungi</taxon>
        <taxon>Dikarya</taxon>
        <taxon>Basidiomycota</taxon>
        <taxon>Agaricomycotina</taxon>
        <taxon>Agaricomycetes</taxon>
        <taxon>Polyporales</taxon>
        <taxon>Polyporaceae</taxon>
        <taxon>Lentinus</taxon>
    </lineage>
</organism>
<evidence type="ECO:0000256" key="3">
    <source>
        <dbReference type="RuleBase" id="RU366045"/>
    </source>
</evidence>
<dbReference type="InterPro" id="IPR032465">
    <property type="entry name" value="ACMSD"/>
</dbReference>
<comment type="similarity">
    <text evidence="3">Belongs to the metallo-dependent hydrolases superfamily.</text>
</comment>